<dbReference type="Gene3D" id="3.40.50.1820">
    <property type="entry name" value="alpha/beta hydrolase"/>
    <property type="match status" value="1"/>
</dbReference>
<evidence type="ECO:0000256" key="2">
    <source>
        <dbReference type="ARBA" id="ARBA00022487"/>
    </source>
</evidence>
<keyword evidence="9" id="KW-1185">Reference proteome</keyword>
<dbReference type="InterPro" id="IPR029058">
    <property type="entry name" value="AB_hydrolase_fold"/>
</dbReference>
<dbReference type="SUPFAM" id="SSF53474">
    <property type="entry name" value="alpha/beta-Hydrolases"/>
    <property type="match status" value="1"/>
</dbReference>
<evidence type="ECO:0000256" key="1">
    <source>
        <dbReference type="ARBA" id="ARBA00010884"/>
    </source>
</evidence>
<dbReference type="InterPro" id="IPR050960">
    <property type="entry name" value="AB_hydrolase_4_sf"/>
</dbReference>
<gene>
    <name evidence="8" type="ORF">EOI86_08045</name>
</gene>
<evidence type="ECO:0000256" key="5">
    <source>
        <dbReference type="SAM" id="MobiDB-lite"/>
    </source>
</evidence>
<feature type="active site" description="Charge relay system" evidence="4">
    <location>
        <position position="325"/>
    </location>
</feature>
<protein>
    <submittedName>
        <fullName evidence="8">Alpha/beta fold hydrolase</fullName>
    </submittedName>
</protein>
<dbReference type="PANTHER" id="PTHR10794">
    <property type="entry name" value="ABHYDROLASE DOMAIN-CONTAINING PROTEIN"/>
    <property type="match status" value="1"/>
</dbReference>
<feature type="transmembrane region" description="Helical" evidence="6">
    <location>
        <begin position="191"/>
        <end position="212"/>
    </location>
</feature>
<evidence type="ECO:0000256" key="6">
    <source>
        <dbReference type="SAM" id="Phobius"/>
    </source>
</evidence>
<reference evidence="9" key="1">
    <citation type="submission" date="2019-01" db="EMBL/GenBank/DDBJ databases">
        <title>Gri0909 isolated from a small marine red alga.</title>
        <authorList>
            <person name="Kim J."/>
            <person name="Jeong S.E."/>
            <person name="Jeon C.O."/>
        </authorList>
    </citation>
    <scope>NUCLEOTIDE SEQUENCE [LARGE SCALE GENOMIC DNA]</scope>
    <source>
        <strain evidence="9">Gri0909</strain>
    </source>
</reference>
<dbReference type="PANTHER" id="PTHR10794:SF94">
    <property type="entry name" value="ESTERASE YHET-RELATED"/>
    <property type="match status" value="1"/>
</dbReference>
<evidence type="ECO:0000313" key="8">
    <source>
        <dbReference type="EMBL" id="RVU39188.1"/>
    </source>
</evidence>
<sequence length="351" mass="38603">MRQNVNAGADSAGVATPPNGRGRWPGLHDDPFQPRAPWLNGDLQTIRNFLVVEGLGRGLTPPPSRRMELPLNDGTGDTLLADLSESTGGRGLVVLVHGLSGCAASAYMKSSAAAFDAAGYSTLRLNLRGAGPSAGLCGDCYHSGRTEDLANGLRALDARGEGIFRRGLYFIGFSLGGNMLLKFLAEYRDAFPITAAATVCAPIDLAAASRWFDRRRNRIYQRRLLDWMRRDTVRLPLTAGMHDAVLAARTVYEFDEVFTAPRFGFEDAADYYDNCSARRFLDRIETPSLLVEAKDDPWVPSASYDAVDWHALPHLHRLSAEGGGHVGFHGQRSKIPWHDRKIIEFFKWVNG</sequence>
<proteinExistence type="inferred from homology"/>
<evidence type="ECO:0000256" key="4">
    <source>
        <dbReference type="PIRSR" id="PIRSR005211-1"/>
    </source>
</evidence>
<feature type="active site" description="Charge relay system" evidence="4">
    <location>
        <position position="174"/>
    </location>
</feature>
<keyword evidence="3 8" id="KW-0378">Hydrolase</keyword>
<feature type="region of interest" description="Disordered" evidence="5">
    <location>
        <begin position="1"/>
        <end position="35"/>
    </location>
</feature>
<evidence type="ECO:0000256" key="3">
    <source>
        <dbReference type="ARBA" id="ARBA00022801"/>
    </source>
</evidence>
<dbReference type="Pfam" id="PF00561">
    <property type="entry name" value="Abhydrolase_1"/>
    <property type="match status" value="1"/>
</dbReference>
<keyword evidence="2" id="KW-0719">Serine esterase</keyword>
<dbReference type="InterPro" id="IPR000952">
    <property type="entry name" value="AB_hydrolase_4_CS"/>
</dbReference>
<feature type="transmembrane region" description="Helical" evidence="6">
    <location>
        <begin position="167"/>
        <end position="185"/>
    </location>
</feature>
<organism evidence="8 9">
    <name type="scientific">Hwanghaeella grinnelliae</name>
    <dbReference type="NCBI Taxonomy" id="2500179"/>
    <lineage>
        <taxon>Bacteria</taxon>
        <taxon>Pseudomonadati</taxon>
        <taxon>Pseudomonadota</taxon>
        <taxon>Alphaproteobacteria</taxon>
        <taxon>Rhodospirillales</taxon>
        <taxon>Rhodospirillaceae</taxon>
        <taxon>Hwanghaeella</taxon>
    </lineage>
</organism>
<dbReference type="AlphaFoldDB" id="A0A437QXD9"/>
<keyword evidence="6" id="KW-1133">Transmembrane helix</keyword>
<name>A0A437QXD9_9PROT</name>
<evidence type="ECO:0000259" key="7">
    <source>
        <dbReference type="Pfam" id="PF00561"/>
    </source>
</evidence>
<dbReference type="InterPro" id="IPR012020">
    <property type="entry name" value="ABHD4"/>
</dbReference>
<comment type="caution">
    <text evidence="8">The sequence shown here is derived from an EMBL/GenBank/DDBJ whole genome shotgun (WGS) entry which is preliminary data.</text>
</comment>
<dbReference type="Proteomes" id="UP000287447">
    <property type="component" value="Unassembled WGS sequence"/>
</dbReference>
<dbReference type="PIRSF" id="PIRSF005211">
    <property type="entry name" value="Ab_hydro_YheT"/>
    <property type="match status" value="1"/>
</dbReference>
<comment type="similarity">
    <text evidence="1">Belongs to the AB hydrolase superfamily. AB hydrolase 4 family.</text>
</comment>
<keyword evidence="6" id="KW-0472">Membrane</keyword>
<dbReference type="PROSITE" id="PS01133">
    <property type="entry name" value="UPF0017"/>
    <property type="match status" value="1"/>
</dbReference>
<keyword evidence="6" id="KW-0812">Transmembrane</keyword>
<dbReference type="EMBL" id="SADE01000001">
    <property type="protein sequence ID" value="RVU39188.1"/>
    <property type="molecule type" value="Genomic_DNA"/>
</dbReference>
<dbReference type="InterPro" id="IPR000073">
    <property type="entry name" value="AB_hydrolase_1"/>
</dbReference>
<evidence type="ECO:0000313" key="9">
    <source>
        <dbReference type="Proteomes" id="UP000287447"/>
    </source>
</evidence>
<feature type="active site" description="Charge relay system" evidence="4">
    <location>
        <position position="296"/>
    </location>
</feature>
<accession>A0A437QXD9</accession>
<dbReference type="GO" id="GO:0034338">
    <property type="term" value="F:short-chain carboxylesterase activity"/>
    <property type="evidence" value="ECO:0007669"/>
    <property type="project" value="TreeGrafter"/>
</dbReference>
<dbReference type="GO" id="GO:0047372">
    <property type="term" value="F:monoacylglycerol lipase activity"/>
    <property type="evidence" value="ECO:0007669"/>
    <property type="project" value="TreeGrafter"/>
</dbReference>
<feature type="domain" description="AB hydrolase-1" evidence="7">
    <location>
        <begin position="92"/>
        <end position="328"/>
    </location>
</feature>